<evidence type="ECO:0000256" key="1">
    <source>
        <dbReference type="SAM" id="MobiDB-lite"/>
    </source>
</evidence>
<dbReference type="EMBL" id="SPHZ02000008">
    <property type="protein sequence ID" value="KAF0904260.1"/>
    <property type="molecule type" value="Genomic_DNA"/>
</dbReference>
<name>A0A6G1CVV2_9ORYZ</name>
<sequence>MVATMRKAPPSPDGNNSDPPVCVWWRGSEGDEGHGAAVAELFPGLQAAGAMRSRIDDDGSGASDLLVRDGSRDGPPSWPTGSSSELLLDLWVVPSGSGSSALLASDGSSAGVTAC</sequence>
<evidence type="ECO:0000313" key="3">
    <source>
        <dbReference type="Proteomes" id="UP000479710"/>
    </source>
</evidence>
<feature type="region of interest" description="Disordered" evidence="1">
    <location>
        <begin position="1"/>
        <end position="29"/>
    </location>
</feature>
<evidence type="ECO:0000313" key="2">
    <source>
        <dbReference type="EMBL" id="KAF0904260.1"/>
    </source>
</evidence>
<reference evidence="2 3" key="1">
    <citation type="submission" date="2019-11" db="EMBL/GenBank/DDBJ databases">
        <title>Whole genome sequence of Oryza granulata.</title>
        <authorList>
            <person name="Li W."/>
        </authorList>
    </citation>
    <scope>NUCLEOTIDE SEQUENCE [LARGE SCALE GENOMIC DNA]</scope>
    <source>
        <strain evidence="3">cv. Menghai</strain>
        <tissue evidence="2">Leaf</tissue>
    </source>
</reference>
<dbReference type="Proteomes" id="UP000479710">
    <property type="component" value="Unassembled WGS sequence"/>
</dbReference>
<proteinExistence type="predicted"/>
<dbReference type="AlphaFoldDB" id="A0A6G1CVV2"/>
<feature type="region of interest" description="Disordered" evidence="1">
    <location>
        <begin position="51"/>
        <end position="83"/>
    </location>
</feature>
<comment type="caution">
    <text evidence="2">The sequence shown here is derived from an EMBL/GenBank/DDBJ whole genome shotgun (WGS) entry which is preliminary data.</text>
</comment>
<organism evidence="2 3">
    <name type="scientific">Oryza meyeriana var. granulata</name>
    <dbReference type="NCBI Taxonomy" id="110450"/>
    <lineage>
        <taxon>Eukaryota</taxon>
        <taxon>Viridiplantae</taxon>
        <taxon>Streptophyta</taxon>
        <taxon>Embryophyta</taxon>
        <taxon>Tracheophyta</taxon>
        <taxon>Spermatophyta</taxon>
        <taxon>Magnoliopsida</taxon>
        <taxon>Liliopsida</taxon>
        <taxon>Poales</taxon>
        <taxon>Poaceae</taxon>
        <taxon>BOP clade</taxon>
        <taxon>Oryzoideae</taxon>
        <taxon>Oryzeae</taxon>
        <taxon>Oryzinae</taxon>
        <taxon>Oryza</taxon>
        <taxon>Oryza meyeriana</taxon>
    </lineage>
</organism>
<protein>
    <submittedName>
        <fullName evidence="2">Uncharacterized protein</fullName>
    </submittedName>
</protein>
<accession>A0A6G1CVV2</accession>
<gene>
    <name evidence="2" type="ORF">E2562_033024</name>
</gene>
<keyword evidence="3" id="KW-1185">Reference proteome</keyword>